<evidence type="ECO:0000313" key="2">
    <source>
        <dbReference type="Proteomes" id="UP000000305"/>
    </source>
</evidence>
<dbReference type="KEGG" id="dpx:DAPPUDRAFT_246405"/>
<dbReference type="EMBL" id="GL732558">
    <property type="protein sequence ID" value="EFX78108.1"/>
    <property type="molecule type" value="Genomic_DNA"/>
</dbReference>
<protein>
    <submittedName>
        <fullName evidence="1">Uncharacterized protein</fullName>
    </submittedName>
</protein>
<dbReference type="Proteomes" id="UP000000305">
    <property type="component" value="Unassembled WGS sequence"/>
</dbReference>
<keyword evidence="2" id="KW-1185">Reference proteome</keyword>
<proteinExistence type="predicted"/>
<reference evidence="1 2" key="1">
    <citation type="journal article" date="2011" name="Science">
        <title>The ecoresponsive genome of Daphnia pulex.</title>
        <authorList>
            <person name="Colbourne J.K."/>
            <person name="Pfrender M.E."/>
            <person name="Gilbert D."/>
            <person name="Thomas W.K."/>
            <person name="Tucker A."/>
            <person name="Oakley T.H."/>
            <person name="Tokishita S."/>
            <person name="Aerts A."/>
            <person name="Arnold G.J."/>
            <person name="Basu M.K."/>
            <person name="Bauer D.J."/>
            <person name="Caceres C.E."/>
            <person name="Carmel L."/>
            <person name="Casola C."/>
            <person name="Choi J.H."/>
            <person name="Detter J.C."/>
            <person name="Dong Q."/>
            <person name="Dusheyko S."/>
            <person name="Eads B.D."/>
            <person name="Frohlich T."/>
            <person name="Geiler-Samerotte K.A."/>
            <person name="Gerlach D."/>
            <person name="Hatcher P."/>
            <person name="Jogdeo S."/>
            <person name="Krijgsveld J."/>
            <person name="Kriventseva E.V."/>
            <person name="Kultz D."/>
            <person name="Laforsch C."/>
            <person name="Lindquist E."/>
            <person name="Lopez J."/>
            <person name="Manak J.R."/>
            <person name="Muller J."/>
            <person name="Pangilinan J."/>
            <person name="Patwardhan R.P."/>
            <person name="Pitluck S."/>
            <person name="Pritham E.J."/>
            <person name="Rechtsteiner A."/>
            <person name="Rho M."/>
            <person name="Rogozin I.B."/>
            <person name="Sakarya O."/>
            <person name="Salamov A."/>
            <person name="Schaack S."/>
            <person name="Shapiro H."/>
            <person name="Shiga Y."/>
            <person name="Skalitzky C."/>
            <person name="Smith Z."/>
            <person name="Souvorov A."/>
            <person name="Sung W."/>
            <person name="Tang Z."/>
            <person name="Tsuchiya D."/>
            <person name="Tu H."/>
            <person name="Vos H."/>
            <person name="Wang M."/>
            <person name="Wolf Y.I."/>
            <person name="Yamagata H."/>
            <person name="Yamada T."/>
            <person name="Ye Y."/>
            <person name="Shaw J.R."/>
            <person name="Andrews J."/>
            <person name="Crease T.J."/>
            <person name="Tang H."/>
            <person name="Lucas S.M."/>
            <person name="Robertson H.M."/>
            <person name="Bork P."/>
            <person name="Koonin E.V."/>
            <person name="Zdobnov E.M."/>
            <person name="Grigoriev I.V."/>
            <person name="Lynch M."/>
            <person name="Boore J.L."/>
        </authorList>
    </citation>
    <scope>NUCLEOTIDE SEQUENCE [LARGE SCALE GENOMIC DNA]</scope>
</reference>
<dbReference type="HOGENOM" id="CLU_3108502_0_0_1"/>
<evidence type="ECO:0000313" key="1">
    <source>
        <dbReference type="EMBL" id="EFX78108.1"/>
    </source>
</evidence>
<accession>E9GQE9</accession>
<organism evidence="1 2">
    <name type="scientific">Daphnia pulex</name>
    <name type="common">Water flea</name>
    <dbReference type="NCBI Taxonomy" id="6669"/>
    <lineage>
        <taxon>Eukaryota</taxon>
        <taxon>Metazoa</taxon>
        <taxon>Ecdysozoa</taxon>
        <taxon>Arthropoda</taxon>
        <taxon>Crustacea</taxon>
        <taxon>Branchiopoda</taxon>
        <taxon>Diplostraca</taxon>
        <taxon>Cladocera</taxon>
        <taxon>Anomopoda</taxon>
        <taxon>Daphniidae</taxon>
        <taxon>Daphnia</taxon>
    </lineage>
</organism>
<gene>
    <name evidence="1" type="ORF">DAPPUDRAFT_246405</name>
</gene>
<sequence length="51" mass="6173">MLSLSYTARCIMWTTTCELRNQTLCWAHLNSLFRRSFLVMFGIKLTRRWDT</sequence>
<dbReference type="InParanoid" id="E9GQE9"/>
<dbReference type="AlphaFoldDB" id="E9GQE9"/>
<name>E9GQE9_DAPPU</name>